<dbReference type="RefSeq" id="WP_006912961.1">
    <property type="nucleotide sequence ID" value="NZ_AFNV02000029.1"/>
</dbReference>
<keyword evidence="2" id="KW-0560">Oxidoreductase</keyword>
<dbReference type="eggNOG" id="COG3293">
    <property type="taxonomic scope" value="Bacteria"/>
</dbReference>
<dbReference type="EMBL" id="AFNV02000029">
    <property type="protein sequence ID" value="ERJ17733.1"/>
    <property type="molecule type" value="Genomic_DNA"/>
</dbReference>
<reference evidence="2 3" key="2">
    <citation type="journal article" date="2013" name="PLoS ONE">
        <title>INDIGO - INtegrated Data Warehouse of MIcrobial GenOmes with Examples from the Red Sea Extremophiles.</title>
        <authorList>
            <person name="Alam I."/>
            <person name="Antunes A."/>
            <person name="Kamau A.A."/>
            <person name="Ba Alawi W."/>
            <person name="Kalkatawi M."/>
            <person name="Stingl U."/>
            <person name="Bajic V.B."/>
        </authorList>
    </citation>
    <scope>NUCLEOTIDE SEQUENCE [LARGE SCALE GENOMIC DNA]</scope>
    <source>
        <strain evidence="2 3">E1L3A</strain>
    </source>
</reference>
<proteinExistence type="predicted"/>
<dbReference type="PANTHER" id="PTHR46637">
    <property type="entry name" value="TIS1421-TRANSPOSASE PROTEIN A"/>
    <property type="match status" value="1"/>
</dbReference>
<evidence type="ECO:0000259" key="1">
    <source>
        <dbReference type="Pfam" id="PF13340"/>
    </source>
</evidence>
<gene>
    <name evidence="2" type="primary">tnpA</name>
    <name evidence="2" type="ORF">SSPSH_003412</name>
</gene>
<dbReference type="Proteomes" id="UP000006242">
    <property type="component" value="Unassembled WGS sequence"/>
</dbReference>
<dbReference type="InterPro" id="IPR052909">
    <property type="entry name" value="Transposase_6_like"/>
</dbReference>
<dbReference type="GO" id="GO:0050086">
    <property type="term" value="F:mannitol 2-dehydrogenase activity"/>
    <property type="evidence" value="ECO:0007669"/>
    <property type="project" value="UniProtKB-EC"/>
</dbReference>
<dbReference type="AlphaFoldDB" id="U2FTK4"/>
<organism evidence="2 3">
    <name type="scientific">Salinisphaera shabanensis E1L3A</name>
    <dbReference type="NCBI Taxonomy" id="1033802"/>
    <lineage>
        <taxon>Bacteria</taxon>
        <taxon>Pseudomonadati</taxon>
        <taxon>Pseudomonadota</taxon>
        <taxon>Gammaproteobacteria</taxon>
        <taxon>Salinisphaerales</taxon>
        <taxon>Salinisphaeraceae</taxon>
        <taxon>Salinisphaera</taxon>
    </lineage>
</organism>
<evidence type="ECO:0000313" key="2">
    <source>
        <dbReference type="EMBL" id="ERJ17733.1"/>
    </source>
</evidence>
<feature type="non-terminal residue" evidence="2">
    <location>
        <position position="91"/>
    </location>
</feature>
<comment type="caution">
    <text evidence="2">The sequence shown here is derived from an EMBL/GenBank/DDBJ whole genome shotgun (WGS) entry which is preliminary data.</text>
</comment>
<reference evidence="2 3" key="1">
    <citation type="journal article" date="2011" name="J. Bacteriol.">
        <title>Genome sequence of Salinisphaera shabanensis, a gammaproteobacterium from the harsh, variable environment of the brine-seawater interface of the Shaban Deep in the Red Sea.</title>
        <authorList>
            <person name="Antunes A."/>
            <person name="Alam I."/>
            <person name="Bajic V.B."/>
            <person name="Stingl U."/>
        </authorList>
    </citation>
    <scope>NUCLEOTIDE SEQUENCE [LARGE SCALE GENOMIC DNA]</scope>
    <source>
        <strain evidence="2 3">E1L3A</strain>
    </source>
</reference>
<feature type="domain" description="Insertion element IS402-like" evidence="1">
    <location>
        <begin position="6"/>
        <end position="75"/>
    </location>
</feature>
<evidence type="ECO:0000313" key="3">
    <source>
        <dbReference type="Proteomes" id="UP000006242"/>
    </source>
</evidence>
<sequence length="91" mass="10919">MARQILTDEHWSKLKRILLAESIYDKSDLRLTVEGMLYRMRTGCPWRDLPEVFGAWNAVYKRFRAWSQSGKWWRIAKALITDPDLEWAFID</sequence>
<dbReference type="PANTHER" id="PTHR46637:SF1">
    <property type="entry name" value="BLL5188 PROTEIN"/>
    <property type="match status" value="1"/>
</dbReference>
<accession>U2FTK4</accession>
<dbReference type="Pfam" id="PF13340">
    <property type="entry name" value="DUF4096"/>
    <property type="match status" value="1"/>
</dbReference>
<dbReference type="EC" id="1.1.1.67" evidence="2"/>
<keyword evidence="3" id="KW-1185">Reference proteome</keyword>
<dbReference type="STRING" id="1033802.SSPSH_003412"/>
<dbReference type="InterPro" id="IPR025161">
    <property type="entry name" value="IS402-like_dom"/>
</dbReference>
<protein>
    <submittedName>
        <fullName evidence="2">ISSod6 transposase TnpA ISSod6 protein</fullName>
        <ecNumber evidence="2">1.1.1.67</ecNumber>
    </submittedName>
</protein>
<name>U2FTK4_9GAMM</name>